<dbReference type="GO" id="GO:0032435">
    <property type="term" value="P:negative regulation of proteasomal ubiquitin-dependent protein catabolic process"/>
    <property type="evidence" value="ECO:0007669"/>
    <property type="project" value="TreeGrafter"/>
</dbReference>
<feature type="compositionally biased region" description="Low complexity" evidence="3">
    <location>
        <begin position="60"/>
        <end position="71"/>
    </location>
</feature>
<evidence type="ECO:0000259" key="4">
    <source>
        <dbReference type="PROSITE" id="PS50033"/>
    </source>
</evidence>
<evidence type="ECO:0000313" key="5">
    <source>
        <dbReference type="EMBL" id="LAB67389.1"/>
    </source>
</evidence>
<keyword evidence="2" id="KW-0963">Cytoplasm</keyword>
<protein>
    <submittedName>
        <fullName evidence="5">UBX domain-containing protein 1-B-like</fullName>
    </submittedName>
</protein>
<dbReference type="GO" id="GO:0036435">
    <property type="term" value="F:K48-linked polyubiquitin modification-dependent protein binding"/>
    <property type="evidence" value="ECO:0007669"/>
    <property type="project" value="TreeGrafter"/>
</dbReference>
<dbReference type="Pfam" id="PF00789">
    <property type="entry name" value="UBX"/>
    <property type="match status" value="1"/>
</dbReference>
<feature type="domain" description="UBX" evidence="4">
    <location>
        <begin position="81"/>
        <end position="161"/>
    </location>
</feature>
<evidence type="ECO:0000256" key="1">
    <source>
        <dbReference type="ARBA" id="ARBA00004496"/>
    </source>
</evidence>
<dbReference type="SUPFAM" id="SSF54236">
    <property type="entry name" value="Ubiquitin-like"/>
    <property type="match status" value="1"/>
</dbReference>
<dbReference type="PANTHER" id="PTHR46340:SF1">
    <property type="entry name" value="UBX DOMAIN-CONTAINING PROTEIN 1"/>
    <property type="match status" value="1"/>
</dbReference>
<dbReference type="PROSITE" id="PS50033">
    <property type="entry name" value="UBX"/>
    <property type="match status" value="1"/>
</dbReference>
<dbReference type="GO" id="GO:0005634">
    <property type="term" value="C:nucleus"/>
    <property type="evidence" value="ECO:0007669"/>
    <property type="project" value="TreeGrafter"/>
</dbReference>
<accession>A0A2P2I062</accession>
<reference evidence="5" key="1">
    <citation type="journal article" date="2018" name="Biosci. Biotechnol. Biochem.">
        <title>Polysaccharide hydrolase of the hadal zone amphipods Hirondellea gigas.</title>
        <authorList>
            <person name="Kobayashi H."/>
            <person name="Nagahama T."/>
            <person name="Arai W."/>
            <person name="Sasagawa Y."/>
            <person name="Umeda M."/>
            <person name="Hayashi T."/>
            <person name="Nikaido I."/>
            <person name="Watanabe H."/>
            <person name="Oguri K."/>
            <person name="Kitazato H."/>
            <person name="Fujioka K."/>
            <person name="Kido Y."/>
            <person name="Takami H."/>
        </authorList>
    </citation>
    <scope>NUCLEOTIDE SEQUENCE</scope>
    <source>
        <tissue evidence="5">Whole body</tissue>
    </source>
</reference>
<feature type="region of interest" description="Disordered" evidence="3">
    <location>
        <begin position="41"/>
        <end position="71"/>
    </location>
</feature>
<evidence type="ECO:0000256" key="3">
    <source>
        <dbReference type="SAM" id="MobiDB-lite"/>
    </source>
</evidence>
<sequence>MGKSAAEIKRKHEDDEIRKVAEEKRRDKLEDKMARDRVKAMIESDKEVRRQKLAATRGEAAPAVAAPPAAVAPPAASAVKKTYDEARLQFRLPSGPPVVQTFKAKEPLSAVLLWLNLNHPPSDKSLTATLSTTFPRKLFTSDDMEMPLNSLGLVPSSVVMVQYK</sequence>
<evidence type="ECO:0000256" key="2">
    <source>
        <dbReference type="ARBA" id="ARBA00022490"/>
    </source>
</evidence>
<organism evidence="5">
    <name type="scientific">Hirondellea gigas</name>
    <dbReference type="NCBI Taxonomy" id="1518452"/>
    <lineage>
        <taxon>Eukaryota</taxon>
        <taxon>Metazoa</taxon>
        <taxon>Ecdysozoa</taxon>
        <taxon>Arthropoda</taxon>
        <taxon>Crustacea</taxon>
        <taxon>Multicrustacea</taxon>
        <taxon>Malacostraca</taxon>
        <taxon>Eumalacostraca</taxon>
        <taxon>Peracarida</taxon>
        <taxon>Amphipoda</taxon>
        <taxon>Amphilochidea</taxon>
        <taxon>Lysianassida</taxon>
        <taxon>Lysianassidira</taxon>
        <taxon>Lysianassoidea</taxon>
        <taxon>Lysianassidae</taxon>
        <taxon>Hirondellea</taxon>
    </lineage>
</organism>
<dbReference type="AlphaFoldDB" id="A0A2P2I062"/>
<proteinExistence type="evidence at transcript level"/>
<dbReference type="Gene3D" id="3.10.20.90">
    <property type="entry name" value="Phosphatidylinositol 3-kinase Catalytic Subunit, Chain A, domain 1"/>
    <property type="match status" value="1"/>
</dbReference>
<dbReference type="InterPro" id="IPR001012">
    <property type="entry name" value="UBX_dom"/>
</dbReference>
<dbReference type="EMBL" id="IACF01001700">
    <property type="protein sequence ID" value="LAB67389.1"/>
    <property type="molecule type" value="mRNA"/>
</dbReference>
<dbReference type="GO" id="GO:0005737">
    <property type="term" value="C:cytoplasm"/>
    <property type="evidence" value="ECO:0007669"/>
    <property type="project" value="UniProtKB-SubCell"/>
</dbReference>
<name>A0A2P2I062_9CRUS</name>
<dbReference type="SMART" id="SM00166">
    <property type="entry name" value="UBX"/>
    <property type="match status" value="1"/>
</dbReference>
<dbReference type="GO" id="GO:1903094">
    <property type="term" value="P:negative regulation of protein K48-linked deubiquitination"/>
    <property type="evidence" value="ECO:0007669"/>
    <property type="project" value="TreeGrafter"/>
</dbReference>
<dbReference type="PANTHER" id="PTHR46340">
    <property type="entry name" value="UBX DOMAIN-CONTAINING PROTEIN 1"/>
    <property type="match status" value="1"/>
</dbReference>
<dbReference type="GO" id="GO:0031397">
    <property type="term" value="P:negative regulation of protein ubiquitination"/>
    <property type="evidence" value="ECO:0007669"/>
    <property type="project" value="TreeGrafter"/>
</dbReference>
<dbReference type="InterPro" id="IPR029071">
    <property type="entry name" value="Ubiquitin-like_domsf"/>
</dbReference>
<feature type="compositionally biased region" description="Basic and acidic residues" evidence="3">
    <location>
        <begin position="41"/>
        <end position="50"/>
    </location>
</feature>
<comment type="subcellular location">
    <subcellularLocation>
        <location evidence="1">Cytoplasm</location>
    </subcellularLocation>
</comment>